<feature type="compositionally biased region" description="Basic and acidic residues" evidence="3">
    <location>
        <begin position="1108"/>
        <end position="1173"/>
    </location>
</feature>
<dbReference type="PROSITE" id="PS50052">
    <property type="entry name" value="GUANYLATE_KINASE_2"/>
    <property type="match status" value="1"/>
</dbReference>
<dbReference type="FunFam" id="2.30.42.10:FF:000005">
    <property type="entry name" value="Membrane associated guanylate kinase, WW and PDZ domain containing 1"/>
    <property type="match status" value="1"/>
</dbReference>
<feature type="domain" description="Guanylate kinase-like" evidence="5">
    <location>
        <begin position="1"/>
        <end position="70"/>
    </location>
</feature>
<feature type="compositionally biased region" description="Basic and acidic residues" evidence="3">
    <location>
        <begin position="1043"/>
        <end position="1098"/>
    </location>
</feature>
<feature type="compositionally biased region" description="Polar residues" evidence="3">
    <location>
        <begin position="411"/>
        <end position="424"/>
    </location>
</feature>
<organism evidence="7 8">
    <name type="scientific">Triplophysa tibetana</name>
    <dbReference type="NCBI Taxonomy" id="1572043"/>
    <lineage>
        <taxon>Eukaryota</taxon>
        <taxon>Metazoa</taxon>
        <taxon>Chordata</taxon>
        <taxon>Craniata</taxon>
        <taxon>Vertebrata</taxon>
        <taxon>Euteleostomi</taxon>
        <taxon>Actinopterygii</taxon>
        <taxon>Neopterygii</taxon>
        <taxon>Teleostei</taxon>
        <taxon>Ostariophysi</taxon>
        <taxon>Cypriniformes</taxon>
        <taxon>Nemacheilidae</taxon>
        <taxon>Triplophysa</taxon>
    </lineage>
</organism>
<dbReference type="Gene3D" id="2.30.42.10">
    <property type="match status" value="4"/>
</dbReference>
<dbReference type="InterPro" id="IPR008145">
    <property type="entry name" value="GK/Ca_channel_bsu"/>
</dbReference>
<dbReference type="InterPro" id="IPR020590">
    <property type="entry name" value="Guanylate_kinase_CS"/>
</dbReference>
<accession>A0A5A9NZG8</accession>
<dbReference type="Pfam" id="PF00595">
    <property type="entry name" value="PDZ"/>
    <property type="match status" value="2"/>
</dbReference>
<dbReference type="Proteomes" id="UP000324632">
    <property type="component" value="Chromosome 12"/>
</dbReference>
<keyword evidence="8" id="KW-1185">Reference proteome</keyword>
<feature type="compositionally biased region" description="Low complexity" evidence="3">
    <location>
        <begin position="463"/>
        <end position="474"/>
    </location>
</feature>
<dbReference type="PROSITE" id="PS00856">
    <property type="entry name" value="GUANYLATE_KINASE_1"/>
    <property type="match status" value="1"/>
</dbReference>
<feature type="region of interest" description="Disordered" evidence="3">
    <location>
        <begin position="103"/>
        <end position="158"/>
    </location>
</feature>
<feature type="region of interest" description="Disordered" evidence="3">
    <location>
        <begin position="654"/>
        <end position="679"/>
    </location>
</feature>
<evidence type="ECO:0000259" key="6">
    <source>
        <dbReference type="PROSITE" id="PS50106"/>
    </source>
</evidence>
<dbReference type="InterPro" id="IPR001202">
    <property type="entry name" value="WW_dom"/>
</dbReference>
<dbReference type="Pfam" id="PF00625">
    <property type="entry name" value="Guanylate_kin"/>
    <property type="match status" value="1"/>
</dbReference>
<feature type="region of interest" description="Disordered" evidence="3">
    <location>
        <begin position="376"/>
        <end position="424"/>
    </location>
</feature>
<dbReference type="SMART" id="SM00072">
    <property type="entry name" value="GuKc"/>
    <property type="match status" value="1"/>
</dbReference>
<feature type="domain" description="WW" evidence="4">
    <location>
        <begin position="162"/>
        <end position="190"/>
    </location>
</feature>
<feature type="region of interest" description="Disordered" evidence="3">
    <location>
        <begin position="307"/>
        <end position="342"/>
    </location>
</feature>
<feature type="compositionally biased region" description="Basic residues" evidence="3">
    <location>
        <begin position="992"/>
        <end position="1001"/>
    </location>
</feature>
<feature type="compositionally biased region" description="Polar residues" evidence="3">
    <location>
        <begin position="376"/>
        <end position="390"/>
    </location>
</feature>
<dbReference type="PROSITE" id="PS50020">
    <property type="entry name" value="WW_DOMAIN_2"/>
    <property type="match status" value="1"/>
</dbReference>
<feature type="compositionally biased region" description="Basic and acidic residues" evidence="3">
    <location>
        <begin position="889"/>
        <end position="898"/>
    </location>
</feature>
<name>A0A5A9NZG8_9TELE</name>
<feature type="domain" description="PDZ" evidence="6">
    <location>
        <begin position="750"/>
        <end position="839"/>
    </location>
</feature>
<dbReference type="Gene3D" id="3.30.63.10">
    <property type="entry name" value="Guanylate Kinase phosphate binding domain"/>
    <property type="match status" value="1"/>
</dbReference>
<keyword evidence="7" id="KW-0418">Kinase</keyword>
<dbReference type="PANTHER" id="PTHR10316:SF41">
    <property type="entry name" value="MAGI FAMILY MEMBER, X-LINKED A-RELATED"/>
    <property type="match status" value="1"/>
</dbReference>
<sequence length="1307" mass="145180">MKRESDAILICDRTYTHVLSCWPLGTTRQPREGEITGVDYNFVSVEEFFSLEESGALLESGKFKGNYYGTPRPVHINPDSPPITYQEHRNLLRKFRTRSKSLSNLEKAGEEGDNSEEDSGLSGGSAGASSVPAHTSSRSQSRNSSRGDSSALENGVEPRRCARVTENWEMMYSDSGNPYYKDHHLKLSSWCSRQTHSRENIPMNEMADFTDQPGELKGFSVHTSLVKGSRGFGFNIVGGSRAREFLQIYSITSGGPSTLKTADILVYINDTCVLGWSHKEVVEMLKVLPVGHTVDFVVRRGYPMLFNSDGSPKMPHRRLTASPGRDSQSLHLPPPTTTQPRAQAPLPYAQLHLNHNSSSWSDFERGSSRHLRARQSRLSLDANGNSSPYGSPSRAPYPYSNGYGSGYMRPQRSSRGIGSLQNADLASQSDSEVVSAIGSHRASFIRNHNNNTMSTPPPRRLYSNNKSSESDLSSCTPPPTSRLPLPHTEISPGPLSFSPGRERHYSHLRQHALLTPPNSAHSDGPYFTFNGTASASSSPISSIPSPGAMSSIIGSGFPGIGELVPVVLAKCERGSNMGFSVTAGGHGGRQTLVKKVWDPRQCIGLHSGDAIVKINGADVQSLSFAQVQRILQEHTKKGEVIVLVYRGGPSHYSISPNSVRRLTPPPPRSASDSEVPYTDSTPLACNSLTPPSPALVRSSLVQSTSFLDSVPVTLTLEPRDWMSSEEGGTMLSPRVKTEEKEQVTNLRGYEVELKRKSGEGFGFVIASQDVENGKAASLLPHRFVTVRRGSPAARSGQIRPGDRLEAVDGRSVVHLPHRELAQILRRAGNTLRLTIVPRSSALEAEIRKTMEDKIMVAVCGYQELYNTSYFYRSRNKKDPAWKKVNSSDNADHDPDSKNRKPHRSKSKVSDQLVEINGNSTAGMSHAQAVEQIRTGGVRIHLVFKRGNGYVPDYDRDHVAAVSSSPPALQSGLAAVTRGHAQRDAKSNVPKAVKTKRGRRQQKGWGSDGGDRESPDSHKGRNQSSEWKFEDERRKRRSQSLPRDILKGQSKEKMEVQIVKEEKWKKKNEKRRENKPSRSEETVRWESSESEGAVEKEKSQNTQNIDNQRLPEPKRQWEEEDQWKWERDWKREREWARHNSEGDRDEDLGRENERRVKNELRDWELNGKTEPYKENEDEVESSRRSHPFSGVLVLPPAVQPRPLRPSKSLFGVSCEGKPEFNQIPFDFLTSAPSDYGDSESGTSVSDGSVSAASISGLSAYFNETLNTNFSQRTPGPPLPGPWLKPTSHRHIREDKRMQIVGRRRGAET</sequence>
<dbReference type="CDD" id="cd06734">
    <property type="entry name" value="PDZ4_MAGI-1_3-like"/>
    <property type="match status" value="1"/>
</dbReference>
<evidence type="ECO:0000259" key="5">
    <source>
        <dbReference type="PROSITE" id="PS50052"/>
    </source>
</evidence>
<feature type="region of interest" description="Disordered" evidence="3">
    <location>
        <begin position="878"/>
        <end position="911"/>
    </location>
</feature>
<dbReference type="GO" id="GO:0016301">
    <property type="term" value="F:kinase activity"/>
    <property type="evidence" value="ECO:0007669"/>
    <property type="project" value="UniProtKB-KW"/>
</dbReference>
<evidence type="ECO:0000256" key="2">
    <source>
        <dbReference type="ARBA" id="ARBA00023136"/>
    </source>
</evidence>
<dbReference type="InterPro" id="IPR027417">
    <property type="entry name" value="P-loop_NTPase"/>
</dbReference>
<proteinExistence type="predicted"/>
<feature type="domain" description="PDZ" evidence="6">
    <location>
        <begin position="565"/>
        <end position="646"/>
    </location>
</feature>
<evidence type="ECO:0000256" key="3">
    <source>
        <dbReference type="SAM" id="MobiDB-lite"/>
    </source>
</evidence>
<feature type="domain" description="PDZ" evidence="6">
    <location>
        <begin position="907"/>
        <end position="947"/>
    </location>
</feature>
<feature type="region of interest" description="Disordered" evidence="3">
    <location>
        <begin position="445"/>
        <end position="490"/>
    </location>
</feature>
<dbReference type="InterPro" id="IPR008144">
    <property type="entry name" value="Guanylate_kin-like_dom"/>
</dbReference>
<dbReference type="PANTHER" id="PTHR10316">
    <property type="entry name" value="MEMBRANE ASSOCIATED GUANYLATE KINASE-RELATED"/>
    <property type="match status" value="1"/>
</dbReference>
<dbReference type="SUPFAM" id="SSF52540">
    <property type="entry name" value="P-loop containing nucleoside triphosphate hydrolases"/>
    <property type="match status" value="1"/>
</dbReference>
<dbReference type="GO" id="GO:0005911">
    <property type="term" value="C:cell-cell junction"/>
    <property type="evidence" value="ECO:0007669"/>
    <property type="project" value="TreeGrafter"/>
</dbReference>
<dbReference type="SMART" id="SM00228">
    <property type="entry name" value="PDZ"/>
    <property type="match status" value="4"/>
</dbReference>
<comment type="caution">
    <text evidence="7">The sequence shown here is derived from an EMBL/GenBank/DDBJ whole genome shotgun (WGS) entry which is preliminary data.</text>
</comment>
<feature type="region of interest" description="Disordered" evidence="3">
    <location>
        <begin position="974"/>
        <end position="1185"/>
    </location>
</feature>
<dbReference type="FunFam" id="3.30.63.10:FF:000003">
    <property type="entry name" value="Membrane-associated guanylate kinase, WW and PDZ domain-containing protein 3 isoform 1"/>
    <property type="match status" value="1"/>
</dbReference>
<keyword evidence="2" id="KW-0472">Membrane</keyword>
<dbReference type="InterPro" id="IPR001478">
    <property type="entry name" value="PDZ"/>
</dbReference>
<evidence type="ECO:0000313" key="8">
    <source>
        <dbReference type="Proteomes" id="UP000324632"/>
    </source>
</evidence>
<dbReference type="SUPFAM" id="SSF50156">
    <property type="entry name" value="PDZ domain-like"/>
    <property type="match status" value="4"/>
</dbReference>
<comment type="subcellular location">
    <subcellularLocation>
        <location evidence="1">Membrane</location>
        <topology evidence="1">Peripheral membrane protein</topology>
    </subcellularLocation>
</comment>
<protein>
    <submittedName>
        <fullName evidence="7">Membrane-associated guanylate kinase, WW and PDZ domain-containing protein 1</fullName>
    </submittedName>
</protein>
<dbReference type="FunFam" id="2.30.42.10:FF:000288">
    <property type="entry name" value="MAGI family member, X-linked a"/>
    <property type="match status" value="1"/>
</dbReference>
<keyword evidence="7" id="KW-0808">Transferase</keyword>
<dbReference type="GO" id="GO:0005737">
    <property type="term" value="C:cytoplasm"/>
    <property type="evidence" value="ECO:0007669"/>
    <property type="project" value="TreeGrafter"/>
</dbReference>
<dbReference type="GO" id="GO:0007165">
    <property type="term" value="P:signal transduction"/>
    <property type="evidence" value="ECO:0007669"/>
    <property type="project" value="TreeGrafter"/>
</dbReference>
<gene>
    <name evidence="7" type="ORF">E1301_Tti017576</name>
</gene>
<feature type="compositionally biased region" description="Low complexity" evidence="3">
    <location>
        <begin position="136"/>
        <end position="150"/>
    </location>
</feature>
<dbReference type="GO" id="GO:0016020">
    <property type="term" value="C:membrane"/>
    <property type="evidence" value="ECO:0007669"/>
    <property type="project" value="UniProtKB-SubCell"/>
</dbReference>
<feature type="region of interest" description="Disordered" evidence="3">
    <location>
        <begin position="1266"/>
        <end position="1307"/>
    </location>
</feature>
<dbReference type="PROSITE" id="PS50106">
    <property type="entry name" value="PDZ"/>
    <property type="match status" value="4"/>
</dbReference>
<evidence type="ECO:0000313" key="7">
    <source>
        <dbReference type="EMBL" id="KAA0713767.1"/>
    </source>
</evidence>
<dbReference type="InterPro" id="IPR036034">
    <property type="entry name" value="PDZ_sf"/>
</dbReference>
<evidence type="ECO:0000259" key="4">
    <source>
        <dbReference type="PROSITE" id="PS50020"/>
    </source>
</evidence>
<feature type="compositionally biased region" description="Basic and acidic residues" evidence="3">
    <location>
        <begin position="1008"/>
        <end position="1018"/>
    </location>
</feature>
<dbReference type="CDD" id="cd06732">
    <property type="entry name" value="PDZ2_MAGI-1_3-like"/>
    <property type="match status" value="1"/>
</dbReference>
<evidence type="ECO:0000256" key="1">
    <source>
        <dbReference type="ARBA" id="ARBA00004170"/>
    </source>
</evidence>
<reference evidence="7 8" key="1">
    <citation type="journal article" date="2019" name="Mol. Ecol. Resour.">
        <title>Chromosome-level genome assembly of Triplophysa tibetana, a fish adapted to the harsh high-altitude environment of the Tibetan Plateau.</title>
        <authorList>
            <person name="Yang X."/>
            <person name="Liu H."/>
            <person name="Ma Z."/>
            <person name="Zou Y."/>
            <person name="Zou M."/>
            <person name="Mao Y."/>
            <person name="Li X."/>
            <person name="Wang H."/>
            <person name="Chen T."/>
            <person name="Wang W."/>
            <person name="Yang R."/>
        </authorList>
    </citation>
    <scope>NUCLEOTIDE SEQUENCE [LARGE SCALE GENOMIC DNA]</scope>
    <source>
        <strain evidence="7">TTIB1903HZAU</strain>
        <tissue evidence="7">Muscle</tissue>
    </source>
</reference>
<dbReference type="EMBL" id="SOYY01000012">
    <property type="protein sequence ID" value="KAA0713767.1"/>
    <property type="molecule type" value="Genomic_DNA"/>
</dbReference>
<feature type="domain" description="PDZ" evidence="6">
    <location>
        <begin position="222"/>
        <end position="286"/>
    </location>
</feature>